<comment type="caution">
    <text evidence="4">The sequence shown here is derived from an EMBL/GenBank/DDBJ whole genome shotgun (WGS) entry which is preliminary data.</text>
</comment>
<evidence type="ECO:0000256" key="1">
    <source>
        <dbReference type="ARBA" id="ARBA00022527"/>
    </source>
</evidence>
<dbReference type="Proteomes" id="UP000275865">
    <property type="component" value="Unassembled WGS sequence"/>
</dbReference>
<organism evidence="4 5">
    <name type="scientific">Micromonospora musae</name>
    <dbReference type="NCBI Taxonomy" id="1894970"/>
    <lineage>
        <taxon>Bacteria</taxon>
        <taxon>Bacillati</taxon>
        <taxon>Actinomycetota</taxon>
        <taxon>Actinomycetes</taxon>
        <taxon>Micromonosporales</taxon>
        <taxon>Micromonosporaceae</taxon>
        <taxon>Micromonospora</taxon>
    </lineage>
</organism>
<feature type="domain" description="Histidine kinase/HSP90-like ATPase" evidence="3">
    <location>
        <begin position="142"/>
        <end position="237"/>
    </location>
</feature>
<keyword evidence="1" id="KW-0808">Transferase</keyword>
<keyword evidence="1" id="KW-0418">Kinase</keyword>
<sequence>MRRTERPATVGQETASGPCRVEADESSAVVRVLGLLEPAGAPAVREALLARLSERPGPVVVDLTDLWVADPATRSVFADVQREVAGWPAAGLLLCDPAATGDDPDPALAGVPVLPSLDAALAALARSPMAAVLSADFAPVVDAARQARGLVAEGCRRWGVPALAEAGGIAVTELVNNVVAHAGTPMTVRIAPAGEALHLSVRDHSPRPPAFVGPAATTSIGGRGLLLVDALADRWGSTPLPDGKLVWCVLPAAP</sequence>
<dbReference type="PANTHER" id="PTHR35526:SF3">
    <property type="entry name" value="ANTI-SIGMA-F FACTOR RSBW"/>
    <property type="match status" value="1"/>
</dbReference>
<evidence type="ECO:0000313" key="5">
    <source>
        <dbReference type="Proteomes" id="UP000275865"/>
    </source>
</evidence>
<protein>
    <submittedName>
        <fullName evidence="4">Sulfate transporter</fullName>
    </submittedName>
</protein>
<feature type="region of interest" description="Disordered" evidence="2">
    <location>
        <begin position="1"/>
        <end position="20"/>
    </location>
</feature>
<dbReference type="GO" id="GO:0004674">
    <property type="term" value="F:protein serine/threonine kinase activity"/>
    <property type="evidence" value="ECO:0007669"/>
    <property type="project" value="UniProtKB-KW"/>
</dbReference>
<dbReference type="PANTHER" id="PTHR35526">
    <property type="entry name" value="ANTI-SIGMA-F FACTOR RSBW-RELATED"/>
    <property type="match status" value="1"/>
</dbReference>
<dbReference type="InterPro" id="IPR050267">
    <property type="entry name" value="Anti-sigma-factor_SerPK"/>
</dbReference>
<evidence type="ECO:0000259" key="3">
    <source>
        <dbReference type="Pfam" id="PF13581"/>
    </source>
</evidence>
<dbReference type="Pfam" id="PF13581">
    <property type="entry name" value="HATPase_c_2"/>
    <property type="match status" value="1"/>
</dbReference>
<dbReference type="CDD" id="cd16936">
    <property type="entry name" value="HATPase_RsbW-like"/>
    <property type="match status" value="1"/>
</dbReference>
<dbReference type="Gene3D" id="3.30.750.24">
    <property type="entry name" value="STAS domain"/>
    <property type="match status" value="1"/>
</dbReference>
<dbReference type="EMBL" id="RAZT01000005">
    <property type="protein sequence ID" value="RKN32925.1"/>
    <property type="molecule type" value="Genomic_DNA"/>
</dbReference>
<dbReference type="InterPro" id="IPR036513">
    <property type="entry name" value="STAS_dom_sf"/>
</dbReference>
<dbReference type="SUPFAM" id="SSF55874">
    <property type="entry name" value="ATPase domain of HSP90 chaperone/DNA topoisomerase II/histidine kinase"/>
    <property type="match status" value="1"/>
</dbReference>
<evidence type="ECO:0000256" key="2">
    <source>
        <dbReference type="SAM" id="MobiDB-lite"/>
    </source>
</evidence>
<keyword evidence="1" id="KW-0723">Serine/threonine-protein kinase</keyword>
<gene>
    <name evidence="4" type="ORF">D7044_11900</name>
</gene>
<dbReference type="InterPro" id="IPR003594">
    <property type="entry name" value="HATPase_dom"/>
</dbReference>
<reference evidence="4 5" key="1">
    <citation type="submission" date="2018-09" db="EMBL/GenBank/DDBJ databases">
        <title>Micromonospora sp. nov. MS1-9, isolated from a root of Musa sp.</title>
        <authorList>
            <person name="Kuncharoen N."/>
            <person name="Kudo T."/>
            <person name="Ohkuma M."/>
            <person name="Yuki M."/>
            <person name="Tanasupawat S."/>
        </authorList>
    </citation>
    <scope>NUCLEOTIDE SEQUENCE [LARGE SCALE GENOMIC DNA]</scope>
    <source>
        <strain evidence="4 5">MS1-9</strain>
    </source>
</reference>
<accession>A0A3A9Y632</accession>
<dbReference type="AlphaFoldDB" id="A0A3A9Y632"/>
<proteinExistence type="predicted"/>
<dbReference type="RefSeq" id="WP_120688863.1">
    <property type="nucleotide sequence ID" value="NZ_RAZT01000005.1"/>
</dbReference>
<dbReference type="InterPro" id="IPR036890">
    <property type="entry name" value="HATPase_C_sf"/>
</dbReference>
<name>A0A3A9Y632_9ACTN</name>
<dbReference type="Gene3D" id="3.30.565.10">
    <property type="entry name" value="Histidine kinase-like ATPase, C-terminal domain"/>
    <property type="match status" value="1"/>
</dbReference>
<evidence type="ECO:0000313" key="4">
    <source>
        <dbReference type="EMBL" id="RKN32925.1"/>
    </source>
</evidence>